<evidence type="ECO:0000256" key="3">
    <source>
        <dbReference type="SAM" id="Phobius"/>
    </source>
</evidence>
<evidence type="ECO:0000259" key="4">
    <source>
        <dbReference type="PROSITE" id="PS50887"/>
    </source>
</evidence>
<dbReference type="SMART" id="SM00267">
    <property type="entry name" value="GGDEF"/>
    <property type="match status" value="1"/>
</dbReference>
<evidence type="ECO:0000256" key="1">
    <source>
        <dbReference type="ARBA" id="ARBA00012528"/>
    </source>
</evidence>
<protein>
    <recommendedName>
        <fullName evidence="1">diguanylate cyclase</fullName>
        <ecNumber evidence="1">2.7.7.65</ecNumber>
    </recommendedName>
</protein>
<dbReference type="SUPFAM" id="SSF48452">
    <property type="entry name" value="TPR-like"/>
    <property type="match status" value="2"/>
</dbReference>
<dbReference type="InterPro" id="IPR029787">
    <property type="entry name" value="Nucleotide_cyclase"/>
</dbReference>
<dbReference type="PANTHER" id="PTHR45138">
    <property type="entry name" value="REGULATORY COMPONENTS OF SENSORY TRANSDUCTION SYSTEM"/>
    <property type="match status" value="1"/>
</dbReference>
<keyword evidence="6" id="KW-1185">Reference proteome</keyword>
<dbReference type="Pfam" id="PF00990">
    <property type="entry name" value="GGDEF"/>
    <property type="match status" value="1"/>
</dbReference>
<dbReference type="InterPro" id="IPR011990">
    <property type="entry name" value="TPR-like_helical_dom_sf"/>
</dbReference>
<evidence type="ECO:0000313" key="6">
    <source>
        <dbReference type="Proteomes" id="UP001157186"/>
    </source>
</evidence>
<keyword evidence="3" id="KW-0472">Membrane</keyword>
<keyword evidence="3" id="KW-1133">Transmembrane helix</keyword>
<dbReference type="EMBL" id="BSST01000001">
    <property type="protein sequence ID" value="GLX77415.1"/>
    <property type="molecule type" value="Genomic_DNA"/>
</dbReference>
<gene>
    <name evidence="5" type="ORF">tinsulaeT_07550</name>
</gene>
<dbReference type="EC" id="2.7.7.65" evidence="1"/>
<dbReference type="NCBIfam" id="TIGR00254">
    <property type="entry name" value="GGDEF"/>
    <property type="match status" value="1"/>
</dbReference>
<feature type="domain" description="GGDEF" evidence="4">
    <location>
        <begin position="489"/>
        <end position="622"/>
    </location>
</feature>
<dbReference type="Proteomes" id="UP001157186">
    <property type="component" value="Unassembled WGS sequence"/>
</dbReference>
<dbReference type="SUPFAM" id="SSF55073">
    <property type="entry name" value="Nucleotide cyclase"/>
    <property type="match status" value="1"/>
</dbReference>
<dbReference type="SMART" id="SM00028">
    <property type="entry name" value="TPR"/>
    <property type="match status" value="3"/>
</dbReference>
<dbReference type="CDD" id="cd01949">
    <property type="entry name" value="GGDEF"/>
    <property type="match status" value="1"/>
</dbReference>
<sequence>MVLLVLRFLFLIAFIAFNRLSLAAESDVNRFNQTLESIKSVQEQLQYAQSIESSVEHWPAEPQGMFYHTKGLLLENNKQIDASIQAHTKAITILSAIAPSVTLVEAYQDRSYMIYLQTFDPKAYCPDREKGLSVARQVNDAKVLATALVHRSFCFSTPNTFITAKKLLTEALAISEREHFGGGLQGIIYNATGNAYRNIGLHKQALDYYQTAYQSWSKVNSWNSMFNMLHNMISEAIALKLWSKTQQFVEQSFAMADNHPNFKDFRFFAHLNDGRNQYSQHQYLAAKKALLQALALKTTTKEQHFIRYSYYFLALTEFRLGNLEAMTTYAQWYLQGKPDQEKERRQLLEINALTALGQKDYQLAFETMFDRVALETEKMSEIIQNDYIQQAFEHDLNLIDYEKKLLEQELAINKLHLQQQADQDKIKQLSIILAVSLLVLLSGLLVFMYRSRAYFKKRAHSDGLTGIANRRYILEQGDRQFEKHSQQERCLSVLVLDIDHFKSINDNYGHAIGDQAIKATTKLAQHRLRAQDMIGRIGGEEFIVILPDADVAVASDVAERIRYTIANHCFKFDDCQLQFTISIGIATLAAGSASFTSLMNLADIALYQAKKDGRNCVRIHKEAGSQ</sequence>
<dbReference type="InterPro" id="IPR050469">
    <property type="entry name" value="Diguanylate_Cyclase"/>
</dbReference>
<feature type="transmembrane region" description="Helical" evidence="3">
    <location>
        <begin position="429"/>
        <end position="449"/>
    </location>
</feature>
<dbReference type="PANTHER" id="PTHR45138:SF9">
    <property type="entry name" value="DIGUANYLATE CYCLASE DGCM-RELATED"/>
    <property type="match status" value="1"/>
</dbReference>
<comment type="catalytic activity">
    <reaction evidence="2">
        <text>2 GTP = 3',3'-c-di-GMP + 2 diphosphate</text>
        <dbReference type="Rhea" id="RHEA:24898"/>
        <dbReference type="ChEBI" id="CHEBI:33019"/>
        <dbReference type="ChEBI" id="CHEBI:37565"/>
        <dbReference type="ChEBI" id="CHEBI:58805"/>
        <dbReference type="EC" id="2.7.7.65"/>
    </reaction>
</comment>
<keyword evidence="3" id="KW-0812">Transmembrane</keyword>
<dbReference type="InterPro" id="IPR043128">
    <property type="entry name" value="Rev_trsase/Diguanyl_cyclase"/>
</dbReference>
<accession>A0ABQ6GN44</accession>
<comment type="caution">
    <text evidence="5">The sequence shown here is derived from an EMBL/GenBank/DDBJ whole genome shotgun (WGS) entry which is preliminary data.</text>
</comment>
<dbReference type="Gene3D" id="3.30.70.270">
    <property type="match status" value="1"/>
</dbReference>
<dbReference type="Gene3D" id="1.25.40.10">
    <property type="entry name" value="Tetratricopeptide repeat domain"/>
    <property type="match status" value="1"/>
</dbReference>
<reference evidence="5 6" key="1">
    <citation type="submission" date="2023-03" db="EMBL/GenBank/DDBJ databases">
        <title>Draft genome sequence of Thalassotalea insulae KCTC 62186T.</title>
        <authorList>
            <person name="Sawabe T."/>
        </authorList>
    </citation>
    <scope>NUCLEOTIDE SEQUENCE [LARGE SCALE GENOMIC DNA]</scope>
    <source>
        <strain evidence="5 6">KCTC 62186</strain>
    </source>
</reference>
<proteinExistence type="predicted"/>
<name>A0ABQ6GN44_9GAMM</name>
<organism evidence="5 6">
    <name type="scientific">Thalassotalea insulae</name>
    <dbReference type="NCBI Taxonomy" id="2056778"/>
    <lineage>
        <taxon>Bacteria</taxon>
        <taxon>Pseudomonadati</taxon>
        <taxon>Pseudomonadota</taxon>
        <taxon>Gammaproteobacteria</taxon>
        <taxon>Alteromonadales</taxon>
        <taxon>Colwelliaceae</taxon>
        <taxon>Thalassotalea</taxon>
    </lineage>
</organism>
<evidence type="ECO:0000313" key="5">
    <source>
        <dbReference type="EMBL" id="GLX77415.1"/>
    </source>
</evidence>
<dbReference type="PROSITE" id="PS50887">
    <property type="entry name" value="GGDEF"/>
    <property type="match status" value="1"/>
</dbReference>
<evidence type="ECO:0000256" key="2">
    <source>
        <dbReference type="ARBA" id="ARBA00034247"/>
    </source>
</evidence>
<dbReference type="InterPro" id="IPR000160">
    <property type="entry name" value="GGDEF_dom"/>
</dbReference>
<dbReference type="InterPro" id="IPR019734">
    <property type="entry name" value="TPR_rpt"/>
</dbReference>